<keyword evidence="3" id="KW-1003">Cell membrane</keyword>
<evidence type="ECO:0000259" key="9">
    <source>
        <dbReference type="PROSITE" id="PS50850"/>
    </source>
</evidence>
<evidence type="ECO:0000256" key="1">
    <source>
        <dbReference type="ARBA" id="ARBA00004429"/>
    </source>
</evidence>
<feature type="transmembrane region" description="Helical" evidence="8">
    <location>
        <begin position="21"/>
        <end position="43"/>
    </location>
</feature>
<evidence type="ECO:0000313" key="10">
    <source>
        <dbReference type="EMBL" id="PAV24635.1"/>
    </source>
</evidence>
<feature type="transmembrane region" description="Helical" evidence="8">
    <location>
        <begin position="207"/>
        <end position="228"/>
    </location>
</feature>
<organism evidence="10 11">
    <name type="scientific">Tamilnaduibacter salinus</name>
    <dbReference type="NCBI Taxonomy" id="1484056"/>
    <lineage>
        <taxon>Bacteria</taxon>
        <taxon>Pseudomonadati</taxon>
        <taxon>Pseudomonadota</taxon>
        <taxon>Gammaproteobacteria</taxon>
        <taxon>Pseudomonadales</taxon>
        <taxon>Marinobacteraceae</taxon>
        <taxon>Tamilnaduibacter</taxon>
    </lineage>
</organism>
<feature type="transmembrane region" description="Helical" evidence="8">
    <location>
        <begin position="343"/>
        <end position="361"/>
    </location>
</feature>
<dbReference type="PANTHER" id="PTHR23522">
    <property type="entry name" value="BLL5896 PROTEIN"/>
    <property type="match status" value="1"/>
</dbReference>
<evidence type="ECO:0000256" key="5">
    <source>
        <dbReference type="ARBA" id="ARBA00022692"/>
    </source>
</evidence>
<feature type="transmembrane region" description="Helical" evidence="8">
    <location>
        <begin position="55"/>
        <end position="76"/>
    </location>
</feature>
<dbReference type="GO" id="GO:0005886">
    <property type="term" value="C:plasma membrane"/>
    <property type="evidence" value="ECO:0007669"/>
    <property type="project" value="UniProtKB-SubCell"/>
</dbReference>
<dbReference type="PIRSF" id="PIRSF004925">
    <property type="entry name" value="HcaT"/>
    <property type="match status" value="1"/>
</dbReference>
<dbReference type="Gene3D" id="1.20.1250.20">
    <property type="entry name" value="MFS general substrate transporter like domains"/>
    <property type="match status" value="2"/>
</dbReference>
<feature type="transmembrane region" description="Helical" evidence="8">
    <location>
        <begin position="88"/>
        <end position="105"/>
    </location>
</feature>
<dbReference type="EMBL" id="NMPM01000123">
    <property type="protein sequence ID" value="PAV24635.1"/>
    <property type="molecule type" value="Genomic_DNA"/>
</dbReference>
<dbReference type="InterPro" id="IPR026032">
    <property type="entry name" value="HcaT-like"/>
</dbReference>
<dbReference type="GO" id="GO:0030395">
    <property type="term" value="F:lactose binding"/>
    <property type="evidence" value="ECO:0007669"/>
    <property type="project" value="TreeGrafter"/>
</dbReference>
<dbReference type="Pfam" id="PF12832">
    <property type="entry name" value="MFS_1_like"/>
    <property type="match status" value="1"/>
</dbReference>
<proteinExistence type="predicted"/>
<gene>
    <name evidence="10" type="ORF">CF392_15195</name>
</gene>
<feature type="transmembrane region" description="Helical" evidence="8">
    <location>
        <begin position="150"/>
        <end position="170"/>
    </location>
</feature>
<dbReference type="AlphaFoldDB" id="A0A2A2I0G1"/>
<keyword evidence="11" id="KW-1185">Reference proteome</keyword>
<dbReference type="Proteomes" id="UP000218332">
    <property type="component" value="Unassembled WGS sequence"/>
</dbReference>
<dbReference type="NCBIfam" id="NF037955">
    <property type="entry name" value="mfs"/>
    <property type="match status" value="1"/>
</dbReference>
<evidence type="ECO:0000256" key="6">
    <source>
        <dbReference type="ARBA" id="ARBA00022989"/>
    </source>
</evidence>
<dbReference type="CDD" id="cd17335">
    <property type="entry name" value="MFS_MFSD6"/>
    <property type="match status" value="1"/>
</dbReference>
<keyword evidence="4" id="KW-0997">Cell inner membrane</keyword>
<keyword evidence="7 8" id="KW-0472">Membrane</keyword>
<comment type="caution">
    <text evidence="10">The sequence shown here is derived from an EMBL/GenBank/DDBJ whole genome shotgun (WGS) entry which is preliminary data.</text>
</comment>
<feature type="transmembrane region" description="Helical" evidence="8">
    <location>
        <begin position="248"/>
        <end position="271"/>
    </location>
</feature>
<feature type="transmembrane region" description="Helical" evidence="8">
    <location>
        <begin position="176"/>
        <end position="195"/>
    </location>
</feature>
<protein>
    <submittedName>
        <fullName evidence="10">MFS transporter</fullName>
    </submittedName>
</protein>
<evidence type="ECO:0000313" key="11">
    <source>
        <dbReference type="Proteomes" id="UP000218332"/>
    </source>
</evidence>
<reference evidence="10 11" key="1">
    <citation type="submission" date="2017-07" db="EMBL/GenBank/DDBJ databases">
        <title>Tamlnaduibacter salinus (Mi-7) genome sequencing.</title>
        <authorList>
            <person name="Verma A."/>
            <person name="Krishnamurthi S."/>
        </authorList>
    </citation>
    <scope>NUCLEOTIDE SEQUENCE [LARGE SCALE GENOMIC DNA]</scope>
    <source>
        <strain evidence="10 11">Mi-7</strain>
    </source>
</reference>
<accession>A0A2A2I0G1</accession>
<feature type="domain" description="Major facilitator superfamily (MFS) profile" evidence="9">
    <location>
        <begin position="217"/>
        <end position="403"/>
    </location>
</feature>
<evidence type="ECO:0000256" key="7">
    <source>
        <dbReference type="ARBA" id="ARBA00023136"/>
    </source>
</evidence>
<keyword evidence="5 8" id="KW-0812">Transmembrane</keyword>
<dbReference type="InterPro" id="IPR020846">
    <property type="entry name" value="MFS_dom"/>
</dbReference>
<sequence>MPTSLPRRRTSKTGNNRSVDIYWRLSGLYFWFFALLGALLPYWSLYLQDRGFSYLQIATLMATIQLTKVVAPSVWGWLGDRTGQRVRLVRLGAVIGSVCFLGVFLEPGFYGLLLVMLAFTFFWNAILPLYEVITLQGLGRRREKYGRIRLWGSVGFIASVAGVGAVLDWVPVDLLPWILLPLFAGIILSTLLVRAENPQPKPPAPAGSLKAIVLHSSVIAFFAMNFLLQVSHGAYYTFFSIHLEQYGYGKLATGLLWSLGVLAEIGLFLVMHHVFRRFTVRQIALAALALTMVRWVMIAELTEHLVLLVIAQCLHAASYGALHAISVQYIQGFFGHHHHGQGQALYSGLTFGAGGAVGSWLSGFLVDGISTEAAFWGAALSMVLALIIAWRGLQAPPTPDFDH</sequence>
<dbReference type="GO" id="GO:0015528">
    <property type="term" value="F:lactose:proton symporter activity"/>
    <property type="evidence" value="ECO:0007669"/>
    <property type="project" value="TreeGrafter"/>
</dbReference>
<dbReference type="InterPro" id="IPR024989">
    <property type="entry name" value="MFS_assoc_dom"/>
</dbReference>
<evidence type="ECO:0000256" key="2">
    <source>
        <dbReference type="ARBA" id="ARBA00022448"/>
    </source>
</evidence>
<feature type="transmembrane region" description="Helical" evidence="8">
    <location>
        <begin position="373"/>
        <end position="393"/>
    </location>
</feature>
<keyword evidence="2" id="KW-0813">Transport</keyword>
<comment type="subcellular location">
    <subcellularLocation>
        <location evidence="1">Cell inner membrane</location>
        <topology evidence="1">Multi-pass membrane protein</topology>
    </subcellularLocation>
</comment>
<evidence type="ECO:0000256" key="8">
    <source>
        <dbReference type="SAM" id="Phobius"/>
    </source>
</evidence>
<keyword evidence="6 8" id="KW-1133">Transmembrane helix</keyword>
<feature type="transmembrane region" description="Helical" evidence="8">
    <location>
        <begin position="278"/>
        <end position="298"/>
    </location>
</feature>
<evidence type="ECO:0000256" key="4">
    <source>
        <dbReference type="ARBA" id="ARBA00022519"/>
    </source>
</evidence>
<dbReference type="PROSITE" id="PS50850">
    <property type="entry name" value="MFS"/>
    <property type="match status" value="1"/>
</dbReference>
<feature type="transmembrane region" description="Helical" evidence="8">
    <location>
        <begin position="111"/>
        <end position="130"/>
    </location>
</feature>
<dbReference type="PANTHER" id="PTHR23522:SF10">
    <property type="entry name" value="3-PHENYLPROPIONIC ACID TRANSPORTER-RELATED"/>
    <property type="match status" value="1"/>
</dbReference>
<name>A0A2A2I0G1_9GAMM</name>
<dbReference type="InterPro" id="IPR036259">
    <property type="entry name" value="MFS_trans_sf"/>
</dbReference>
<dbReference type="SUPFAM" id="SSF103473">
    <property type="entry name" value="MFS general substrate transporter"/>
    <property type="match status" value="1"/>
</dbReference>
<evidence type="ECO:0000256" key="3">
    <source>
        <dbReference type="ARBA" id="ARBA00022475"/>
    </source>
</evidence>
<dbReference type="RefSeq" id="WP_095612280.1">
    <property type="nucleotide sequence ID" value="NZ_NMPM01000123.1"/>
</dbReference>